<evidence type="ECO:0000256" key="1">
    <source>
        <dbReference type="ARBA" id="ARBA00004196"/>
    </source>
</evidence>
<dbReference type="Proteomes" id="UP000004956">
    <property type="component" value="Unassembled WGS sequence"/>
</dbReference>
<keyword evidence="4" id="KW-0406">Ion transport</keyword>
<dbReference type="PATRIC" id="fig|762967.3.peg.220"/>
<feature type="signal peptide" evidence="6">
    <location>
        <begin position="1"/>
        <end position="24"/>
    </location>
</feature>
<comment type="caution">
    <text evidence="8">The sequence shown here is derived from an EMBL/GenBank/DDBJ whole genome shotgun (WGS) entry which is preliminary data.</text>
</comment>
<dbReference type="HOGENOM" id="CLU_855071_0_0_4"/>
<keyword evidence="5 6" id="KW-0732">Signal</keyword>
<dbReference type="PANTHER" id="PTHR30532">
    <property type="entry name" value="IRON III DICITRATE-BINDING PERIPLASMIC PROTEIN"/>
    <property type="match status" value="1"/>
</dbReference>
<dbReference type="Pfam" id="PF01497">
    <property type="entry name" value="Peripla_BP_2"/>
    <property type="match status" value="1"/>
</dbReference>
<dbReference type="RefSeq" id="WP_008540680.1">
    <property type="nucleotide sequence ID" value="NZ_JH604866.1"/>
</dbReference>
<dbReference type="STRING" id="762967.HMPREF9440_00263"/>
<dbReference type="AlphaFoldDB" id="H3KC13"/>
<accession>H3KC13</accession>
<keyword evidence="4" id="KW-0410">Iron transport</keyword>
<name>H3KC13_9BURK</name>
<dbReference type="PANTHER" id="PTHR30532:SF28">
    <property type="entry name" value="PETROBACTIN-BINDING PROTEIN YCLQ"/>
    <property type="match status" value="1"/>
</dbReference>
<comment type="similarity">
    <text evidence="2">Belongs to the bacterial solute-binding protein 8 family.</text>
</comment>
<feature type="domain" description="Fe/B12 periplasmic-binding" evidence="7">
    <location>
        <begin position="51"/>
        <end position="325"/>
    </location>
</feature>
<dbReference type="InterPro" id="IPR051313">
    <property type="entry name" value="Bact_iron-sidero_bind"/>
</dbReference>
<dbReference type="Gene3D" id="3.40.50.1980">
    <property type="entry name" value="Nitrogenase molybdenum iron protein domain"/>
    <property type="match status" value="2"/>
</dbReference>
<reference evidence="8 9" key="1">
    <citation type="submission" date="2011-11" db="EMBL/GenBank/DDBJ databases">
        <authorList>
            <person name="Weinstock G."/>
            <person name="Sodergren E."/>
            <person name="Clifton S."/>
            <person name="Fulton L."/>
            <person name="Fulton B."/>
            <person name="Courtney L."/>
            <person name="Fronick C."/>
            <person name="Harrison M."/>
            <person name="Strong C."/>
            <person name="Farmer C."/>
            <person name="Delahaunty K."/>
            <person name="Markovic C."/>
            <person name="Hall O."/>
            <person name="Minx P."/>
            <person name="Tomlinson C."/>
            <person name="Mitreva M."/>
            <person name="Hou S."/>
            <person name="Chen J."/>
            <person name="Wollam A."/>
            <person name="Pepin K.H."/>
            <person name="Johnson M."/>
            <person name="Bhonagiri V."/>
            <person name="Zhang X."/>
            <person name="Suruliraj S."/>
            <person name="Warren W."/>
            <person name="Chinwalla A."/>
            <person name="Mardis E.R."/>
            <person name="Wilson R.K."/>
        </authorList>
    </citation>
    <scope>NUCLEOTIDE SEQUENCE [LARGE SCALE GENOMIC DNA]</scope>
    <source>
        <strain evidence="8 9">YIT 11816</strain>
    </source>
</reference>
<evidence type="ECO:0000313" key="9">
    <source>
        <dbReference type="Proteomes" id="UP000004956"/>
    </source>
</evidence>
<dbReference type="InterPro" id="IPR006311">
    <property type="entry name" value="TAT_signal"/>
</dbReference>
<evidence type="ECO:0000256" key="6">
    <source>
        <dbReference type="SAM" id="SignalP"/>
    </source>
</evidence>
<comment type="subcellular location">
    <subcellularLocation>
        <location evidence="1">Cell envelope</location>
    </subcellularLocation>
</comment>
<dbReference type="GO" id="GO:0030288">
    <property type="term" value="C:outer membrane-bounded periplasmic space"/>
    <property type="evidence" value="ECO:0007669"/>
    <property type="project" value="TreeGrafter"/>
</dbReference>
<dbReference type="SUPFAM" id="SSF53807">
    <property type="entry name" value="Helical backbone' metal receptor"/>
    <property type="match status" value="1"/>
</dbReference>
<sequence length="325" mass="33827">MKNTIDRRTLLAAAGLTLSAAAFAGVVMGSALGLIPAAHAAGRPLTVSPKRIAALDYAVLDMFTVWGETGRLVAAADPAPLGYLKAPEGIPLTGGLKTAPVAELQAAKPDLIVITGRLQRSEAELKAIAPVVLITPDQAGGALESYAENMRLAAGWVGKQREADAEIRCIEARVKAVREKAAGATVAVLMVNEGRVGMLPPGGRCSLISREFGFTNVVAPRTGAAPKKGGPKPDAAAIKAGNEKTLTDLKALNPKYVFILNKDRAVGRPEVGDHRALLGAEGWDSLEAVREGRAFGLTDAAWYLGEGGPTGMDLMVKDVERALGI</sequence>
<keyword evidence="3" id="KW-0813">Transport</keyword>
<feature type="chain" id="PRO_5003588032" evidence="6">
    <location>
        <begin position="25"/>
        <end position="325"/>
    </location>
</feature>
<evidence type="ECO:0000259" key="7">
    <source>
        <dbReference type="PROSITE" id="PS50983"/>
    </source>
</evidence>
<proteinExistence type="inferred from homology"/>
<dbReference type="GO" id="GO:1901678">
    <property type="term" value="P:iron coordination entity transport"/>
    <property type="evidence" value="ECO:0007669"/>
    <property type="project" value="UniProtKB-ARBA"/>
</dbReference>
<keyword evidence="9" id="KW-1185">Reference proteome</keyword>
<gene>
    <name evidence="8" type="ORF">HMPREF9440_00263</name>
</gene>
<dbReference type="InterPro" id="IPR002491">
    <property type="entry name" value="ABC_transptr_periplasmic_BD"/>
</dbReference>
<keyword evidence="4" id="KW-0408">Iron</keyword>
<dbReference type="EMBL" id="AFBQ01000034">
    <property type="protein sequence ID" value="EHY32337.1"/>
    <property type="molecule type" value="Genomic_DNA"/>
</dbReference>
<dbReference type="PROSITE" id="PS50983">
    <property type="entry name" value="FE_B12_PBP"/>
    <property type="match status" value="1"/>
</dbReference>
<evidence type="ECO:0000256" key="5">
    <source>
        <dbReference type="ARBA" id="ARBA00022729"/>
    </source>
</evidence>
<organism evidence="8 9">
    <name type="scientific">Sutterella parvirubra YIT 11816</name>
    <dbReference type="NCBI Taxonomy" id="762967"/>
    <lineage>
        <taxon>Bacteria</taxon>
        <taxon>Pseudomonadati</taxon>
        <taxon>Pseudomonadota</taxon>
        <taxon>Betaproteobacteria</taxon>
        <taxon>Burkholderiales</taxon>
        <taxon>Sutterellaceae</taxon>
        <taxon>Sutterella</taxon>
    </lineage>
</organism>
<protein>
    <submittedName>
        <fullName evidence="8">Tat pathway signal sequence domain protein</fullName>
    </submittedName>
</protein>
<evidence type="ECO:0000256" key="2">
    <source>
        <dbReference type="ARBA" id="ARBA00008814"/>
    </source>
</evidence>
<dbReference type="OrthoDB" id="6495095at2"/>
<dbReference type="PROSITE" id="PS51318">
    <property type="entry name" value="TAT"/>
    <property type="match status" value="1"/>
</dbReference>
<evidence type="ECO:0000256" key="3">
    <source>
        <dbReference type="ARBA" id="ARBA00022448"/>
    </source>
</evidence>
<evidence type="ECO:0000313" key="8">
    <source>
        <dbReference type="EMBL" id="EHY32337.1"/>
    </source>
</evidence>
<evidence type="ECO:0000256" key="4">
    <source>
        <dbReference type="ARBA" id="ARBA00022496"/>
    </source>
</evidence>